<dbReference type="InterPro" id="IPR036378">
    <property type="entry name" value="FAS1_dom_sf"/>
</dbReference>
<protein>
    <recommendedName>
        <fullName evidence="3">FAS1 domain-containing protein</fullName>
    </recommendedName>
</protein>
<proteinExistence type="inferred from homology"/>
<comment type="similarity">
    <text evidence="1">Belongs to the fasciclin-like AGP family.</text>
</comment>
<accession>A0AAQ3S3V1</accession>
<reference evidence="4 5" key="1">
    <citation type="journal article" date="2023" name="Life. Sci Alliance">
        <title>Evolutionary insights into 3D genome organization and epigenetic landscape of Vigna mungo.</title>
        <authorList>
            <person name="Junaid A."/>
            <person name="Singh B."/>
            <person name="Bhatia S."/>
        </authorList>
    </citation>
    <scope>NUCLEOTIDE SEQUENCE [LARGE SCALE GENOMIC DNA]</scope>
    <source>
        <strain evidence="4">Urdbean</strain>
    </source>
</reference>
<evidence type="ECO:0000256" key="1">
    <source>
        <dbReference type="ARBA" id="ARBA00007843"/>
    </source>
</evidence>
<feature type="chain" id="PRO_5042827923" description="FAS1 domain-containing protein" evidence="2">
    <location>
        <begin position="20"/>
        <end position="217"/>
    </location>
</feature>
<feature type="signal peptide" evidence="2">
    <location>
        <begin position="1"/>
        <end position="19"/>
    </location>
</feature>
<dbReference type="InterPro" id="IPR000782">
    <property type="entry name" value="FAS1_domain"/>
</dbReference>
<dbReference type="EMBL" id="CP144699">
    <property type="protein sequence ID" value="WVZ18249.1"/>
    <property type="molecule type" value="Genomic_DNA"/>
</dbReference>
<dbReference type="Proteomes" id="UP001374535">
    <property type="component" value="Chromosome 2"/>
</dbReference>
<evidence type="ECO:0000313" key="4">
    <source>
        <dbReference type="EMBL" id="WVZ18249.1"/>
    </source>
</evidence>
<keyword evidence="5" id="KW-1185">Reference proteome</keyword>
<dbReference type="AlphaFoldDB" id="A0AAQ3S3V1"/>
<name>A0AAQ3S3V1_VIGMU</name>
<keyword evidence="2" id="KW-0732">Signal</keyword>
<gene>
    <name evidence="4" type="ORF">V8G54_005571</name>
</gene>
<dbReference type="SUPFAM" id="SSF82153">
    <property type="entry name" value="FAS1 domain"/>
    <property type="match status" value="1"/>
</dbReference>
<dbReference type="PROSITE" id="PS50213">
    <property type="entry name" value="FAS1"/>
    <property type="match status" value="1"/>
</dbReference>
<dbReference type="PANTHER" id="PTHR33985:SF5">
    <property type="entry name" value="FASCICLIN-LIKE ARABINOGALACTAN FAMILY PROTEIN"/>
    <property type="match status" value="1"/>
</dbReference>
<evidence type="ECO:0000313" key="5">
    <source>
        <dbReference type="Proteomes" id="UP001374535"/>
    </source>
</evidence>
<evidence type="ECO:0000259" key="3">
    <source>
        <dbReference type="PROSITE" id="PS50213"/>
    </source>
</evidence>
<dbReference type="SMART" id="SM00554">
    <property type="entry name" value="FAS1"/>
    <property type="match status" value="1"/>
</dbReference>
<evidence type="ECO:0000256" key="2">
    <source>
        <dbReference type="SAM" id="SignalP"/>
    </source>
</evidence>
<dbReference type="InterPro" id="IPR052806">
    <property type="entry name" value="Fasciclin-like_AGP"/>
</dbReference>
<dbReference type="FunFam" id="2.30.180.10:FF:000046">
    <property type="entry name" value="Fasciclin-like arabinogalactan family protein"/>
    <property type="match status" value="1"/>
</dbReference>
<feature type="domain" description="FAS1" evidence="3">
    <location>
        <begin position="28"/>
        <end position="153"/>
    </location>
</feature>
<sequence length="217" mass="23533">MQNLIIFIVVLIMVDLTSSTPSPPTQQINNILDALIGATDFSAWVSILSSANGTLLPLSATLFIPRDAAFDRPPPDPLLLPYHVVPQRLPFSDLLLLPRRARLPTLLVAKTISVTDNSPANFSLDHTPLTHPDLFSTPSLAVHGVQSFLDYSLYGDGLPPSLPPSAGHSIDSYWNSGASSSGSRLNSVVLLPFFSFVLPLLQCQGFSISRFQEISRN</sequence>
<organism evidence="4 5">
    <name type="scientific">Vigna mungo</name>
    <name type="common">Black gram</name>
    <name type="synonym">Phaseolus mungo</name>
    <dbReference type="NCBI Taxonomy" id="3915"/>
    <lineage>
        <taxon>Eukaryota</taxon>
        <taxon>Viridiplantae</taxon>
        <taxon>Streptophyta</taxon>
        <taxon>Embryophyta</taxon>
        <taxon>Tracheophyta</taxon>
        <taxon>Spermatophyta</taxon>
        <taxon>Magnoliopsida</taxon>
        <taxon>eudicotyledons</taxon>
        <taxon>Gunneridae</taxon>
        <taxon>Pentapetalae</taxon>
        <taxon>rosids</taxon>
        <taxon>fabids</taxon>
        <taxon>Fabales</taxon>
        <taxon>Fabaceae</taxon>
        <taxon>Papilionoideae</taxon>
        <taxon>50 kb inversion clade</taxon>
        <taxon>NPAAA clade</taxon>
        <taxon>indigoferoid/millettioid clade</taxon>
        <taxon>Phaseoleae</taxon>
        <taxon>Vigna</taxon>
    </lineage>
</organism>
<dbReference type="Gene3D" id="2.30.180.10">
    <property type="entry name" value="FAS1 domain"/>
    <property type="match status" value="1"/>
</dbReference>
<dbReference type="PANTHER" id="PTHR33985">
    <property type="entry name" value="OS02G0491300 PROTEIN-RELATED"/>
    <property type="match status" value="1"/>
</dbReference>